<name>A0AAF0T533_SOLVR</name>
<accession>A0AAF0T533</accession>
<evidence type="ECO:0000313" key="2">
    <source>
        <dbReference type="Proteomes" id="UP001234989"/>
    </source>
</evidence>
<gene>
    <name evidence="1" type="ORF">MTR67_001477</name>
</gene>
<reference evidence="1" key="1">
    <citation type="submission" date="2023-08" db="EMBL/GenBank/DDBJ databases">
        <title>A de novo genome assembly of Solanum verrucosum Schlechtendal, a Mexican diploid species geographically isolated from the other diploid A-genome species in potato relatives.</title>
        <authorList>
            <person name="Hosaka K."/>
        </authorList>
    </citation>
    <scope>NUCLEOTIDE SEQUENCE</scope>
    <source>
        <tissue evidence="1">Young leaves</tissue>
    </source>
</reference>
<proteinExistence type="predicted"/>
<evidence type="ECO:0000313" key="1">
    <source>
        <dbReference type="EMBL" id="WMV08092.1"/>
    </source>
</evidence>
<dbReference type="EMBL" id="CP133612">
    <property type="protein sequence ID" value="WMV08092.1"/>
    <property type="molecule type" value="Genomic_DNA"/>
</dbReference>
<dbReference type="AlphaFoldDB" id="A0AAF0T533"/>
<sequence>MKKRKTKKVSVPYIVELEREESAIVLLSFHKDILEAHRRSGVYEQVRLFVLRACMSEASFSSMPGVVGLISRVDVVMESQTLTTTQPISKGILDVSFSALATTPTTIHV</sequence>
<dbReference type="Proteomes" id="UP001234989">
    <property type="component" value="Chromosome 1"/>
</dbReference>
<protein>
    <submittedName>
        <fullName evidence="1">Uncharacterized protein</fullName>
    </submittedName>
</protein>
<keyword evidence="2" id="KW-1185">Reference proteome</keyword>
<organism evidence="1 2">
    <name type="scientific">Solanum verrucosum</name>
    <dbReference type="NCBI Taxonomy" id="315347"/>
    <lineage>
        <taxon>Eukaryota</taxon>
        <taxon>Viridiplantae</taxon>
        <taxon>Streptophyta</taxon>
        <taxon>Embryophyta</taxon>
        <taxon>Tracheophyta</taxon>
        <taxon>Spermatophyta</taxon>
        <taxon>Magnoliopsida</taxon>
        <taxon>eudicotyledons</taxon>
        <taxon>Gunneridae</taxon>
        <taxon>Pentapetalae</taxon>
        <taxon>asterids</taxon>
        <taxon>lamiids</taxon>
        <taxon>Solanales</taxon>
        <taxon>Solanaceae</taxon>
        <taxon>Solanoideae</taxon>
        <taxon>Solaneae</taxon>
        <taxon>Solanum</taxon>
    </lineage>
</organism>